<dbReference type="Proteomes" id="UP000828390">
    <property type="component" value="Unassembled WGS sequence"/>
</dbReference>
<protein>
    <submittedName>
        <fullName evidence="1">Uncharacterized protein</fullName>
    </submittedName>
</protein>
<keyword evidence="2" id="KW-1185">Reference proteome</keyword>
<accession>A0A9D4NLZ4</accession>
<dbReference type="EMBL" id="JAIWYP010000001">
    <property type="protein sequence ID" value="KAH3896169.1"/>
    <property type="molecule type" value="Genomic_DNA"/>
</dbReference>
<proteinExistence type="predicted"/>
<evidence type="ECO:0000313" key="1">
    <source>
        <dbReference type="EMBL" id="KAH3896169.1"/>
    </source>
</evidence>
<organism evidence="1 2">
    <name type="scientific">Dreissena polymorpha</name>
    <name type="common">Zebra mussel</name>
    <name type="synonym">Mytilus polymorpha</name>
    <dbReference type="NCBI Taxonomy" id="45954"/>
    <lineage>
        <taxon>Eukaryota</taxon>
        <taxon>Metazoa</taxon>
        <taxon>Spiralia</taxon>
        <taxon>Lophotrochozoa</taxon>
        <taxon>Mollusca</taxon>
        <taxon>Bivalvia</taxon>
        <taxon>Autobranchia</taxon>
        <taxon>Heteroconchia</taxon>
        <taxon>Euheterodonta</taxon>
        <taxon>Imparidentia</taxon>
        <taxon>Neoheterodontei</taxon>
        <taxon>Myida</taxon>
        <taxon>Dreissenoidea</taxon>
        <taxon>Dreissenidae</taxon>
        <taxon>Dreissena</taxon>
    </lineage>
</organism>
<name>A0A9D4NLZ4_DREPO</name>
<dbReference type="AlphaFoldDB" id="A0A9D4NLZ4"/>
<evidence type="ECO:0000313" key="2">
    <source>
        <dbReference type="Proteomes" id="UP000828390"/>
    </source>
</evidence>
<gene>
    <name evidence="1" type="ORF">DPMN_020342</name>
</gene>
<reference evidence="1" key="2">
    <citation type="submission" date="2020-11" db="EMBL/GenBank/DDBJ databases">
        <authorList>
            <person name="McCartney M.A."/>
            <person name="Auch B."/>
            <person name="Kono T."/>
            <person name="Mallez S."/>
            <person name="Becker A."/>
            <person name="Gohl D.M."/>
            <person name="Silverstein K.A.T."/>
            <person name="Koren S."/>
            <person name="Bechman K.B."/>
            <person name="Herman A."/>
            <person name="Abrahante J.E."/>
            <person name="Garbe J."/>
        </authorList>
    </citation>
    <scope>NUCLEOTIDE SEQUENCE</scope>
    <source>
        <strain evidence="1">Duluth1</strain>
        <tissue evidence="1">Whole animal</tissue>
    </source>
</reference>
<reference evidence="1" key="1">
    <citation type="journal article" date="2019" name="bioRxiv">
        <title>The Genome of the Zebra Mussel, Dreissena polymorpha: A Resource for Invasive Species Research.</title>
        <authorList>
            <person name="McCartney M.A."/>
            <person name="Auch B."/>
            <person name="Kono T."/>
            <person name="Mallez S."/>
            <person name="Zhang Y."/>
            <person name="Obille A."/>
            <person name="Becker A."/>
            <person name="Abrahante J.E."/>
            <person name="Garbe J."/>
            <person name="Badalamenti J.P."/>
            <person name="Herman A."/>
            <person name="Mangelson H."/>
            <person name="Liachko I."/>
            <person name="Sullivan S."/>
            <person name="Sone E.D."/>
            <person name="Koren S."/>
            <person name="Silverstein K.A.T."/>
            <person name="Beckman K.B."/>
            <person name="Gohl D.M."/>
        </authorList>
    </citation>
    <scope>NUCLEOTIDE SEQUENCE</scope>
    <source>
        <strain evidence="1">Duluth1</strain>
        <tissue evidence="1">Whole animal</tissue>
    </source>
</reference>
<comment type="caution">
    <text evidence="1">The sequence shown here is derived from an EMBL/GenBank/DDBJ whole genome shotgun (WGS) entry which is preliminary data.</text>
</comment>
<sequence length="137" mass="15304">MLRLRPFVIHFSKDSINNTFDESCSHSEVLIGQTVDDICTGRTHISDIPKITVVKRDGKWVTANNRLLWVFLQLEKLGKCTHIDVFEGFSIPIIRVATILAGGNPYSSTKTGTEMRTAVPHSSKSSRINTIIPSYSQ</sequence>